<dbReference type="Pfam" id="PF00570">
    <property type="entry name" value="HRDC"/>
    <property type="match status" value="1"/>
</dbReference>
<keyword evidence="7 20" id="KW-0378">Hydrolase</keyword>
<comment type="similarity">
    <text evidence="3">Belongs to the helicase family. RecQ subfamily.</text>
</comment>
<gene>
    <name evidence="20" type="primary">recQ</name>
    <name evidence="20" type="ORF">PQ472_05840</name>
</gene>
<dbReference type="InterPro" id="IPR004589">
    <property type="entry name" value="DNA_helicase_ATP-dep_RecQ"/>
</dbReference>
<dbReference type="CDD" id="cd17920">
    <property type="entry name" value="DEXHc_RecQ"/>
    <property type="match status" value="1"/>
</dbReference>
<keyword evidence="9" id="KW-0862">Zinc</keyword>
<dbReference type="SMART" id="SM00341">
    <property type="entry name" value="HRDC"/>
    <property type="match status" value="1"/>
</dbReference>
<dbReference type="InterPro" id="IPR044876">
    <property type="entry name" value="HRDC_dom_sf"/>
</dbReference>
<dbReference type="InterPro" id="IPR006293">
    <property type="entry name" value="DNA_helicase_ATP-dep_RecQ_bac"/>
</dbReference>
<keyword evidence="11" id="KW-0238">DNA-binding</keyword>
<dbReference type="EC" id="5.6.2.4" evidence="16"/>
<dbReference type="SUPFAM" id="SSF46785">
    <property type="entry name" value="Winged helix' DNA-binding domain"/>
    <property type="match status" value="1"/>
</dbReference>
<evidence type="ECO:0000256" key="11">
    <source>
        <dbReference type="ARBA" id="ARBA00023125"/>
    </source>
</evidence>
<keyword evidence="5" id="KW-0547">Nucleotide-binding</keyword>
<feature type="domain" description="HRDC" evidence="17">
    <location>
        <begin position="515"/>
        <end position="595"/>
    </location>
</feature>
<evidence type="ECO:0000256" key="8">
    <source>
        <dbReference type="ARBA" id="ARBA00022806"/>
    </source>
</evidence>
<dbReference type="PANTHER" id="PTHR13710:SF105">
    <property type="entry name" value="ATP-DEPENDENT DNA HELICASE Q1"/>
    <property type="match status" value="1"/>
</dbReference>
<protein>
    <recommendedName>
        <fullName evidence="16">DNA helicase RecQ</fullName>
        <ecNumber evidence="16">5.6.2.4</ecNumber>
    </recommendedName>
</protein>
<dbReference type="InterPro" id="IPR002121">
    <property type="entry name" value="HRDC_dom"/>
</dbReference>
<evidence type="ECO:0000256" key="5">
    <source>
        <dbReference type="ARBA" id="ARBA00022741"/>
    </source>
</evidence>
<dbReference type="Gene3D" id="1.10.10.10">
    <property type="entry name" value="Winged helix-like DNA-binding domain superfamily/Winged helix DNA-binding domain"/>
    <property type="match status" value="1"/>
</dbReference>
<dbReference type="InterPro" id="IPR032284">
    <property type="entry name" value="RecQ_Zn-bd"/>
</dbReference>
<feature type="domain" description="Helicase C-terminal" evidence="19">
    <location>
        <begin position="216"/>
        <end position="367"/>
    </location>
</feature>
<evidence type="ECO:0000259" key="19">
    <source>
        <dbReference type="PROSITE" id="PS51194"/>
    </source>
</evidence>
<keyword evidence="10" id="KW-0067">ATP-binding</keyword>
<evidence type="ECO:0000256" key="13">
    <source>
        <dbReference type="ARBA" id="ARBA00023204"/>
    </source>
</evidence>
<dbReference type="InterPro" id="IPR018982">
    <property type="entry name" value="RQC_domain"/>
</dbReference>
<reference evidence="20 21" key="1">
    <citation type="submission" date="2023-02" db="EMBL/GenBank/DDBJ databases">
        <title>Genome sequence of Lacticaseibacillus sp. KACC 23028.</title>
        <authorList>
            <person name="Kim S."/>
            <person name="Heo J."/>
            <person name="Kwon S.-W."/>
        </authorList>
    </citation>
    <scope>NUCLEOTIDE SEQUENCE [LARGE SCALE GENOMIC DNA]</scope>
    <source>
        <strain evidence="20 21">KACC 23028</strain>
    </source>
</reference>
<keyword evidence="13" id="KW-0234">DNA repair</keyword>
<dbReference type="InterPro" id="IPR036390">
    <property type="entry name" value="WH_DNA-bd_sf"/>
</dbReference>
<evidence type="ECO:0000256" key="12">
    <source>
        <dbReference type="ARBA" id="ARBA00023172"/>
    </source>
</evidence>
<dbReference type="SMART" id="SM00487">
    <property type="entry name" value="DEXDc"/>
    <property type="match status" value="1"/>
</dbReference>
<evidence type="ECO:0000256" key="4">
    <source>
        <dbReference type="ARBA" id="ARBA00022723"/>
    </source>
</evidence>
<feature type="domain" description="Helicase ATP-binding" evidence="18">
    <location>
        <begin position="27"/>
        <end position="196"/>
    </location>
</feature>
<dbReference type="Pfam" id="PF16124">
    <property type="entry name" value="RecQ_Zn_bind"/>
    <property type="match status" value="1"/>
</dbReference>
<comment type="cofactor">
    <cofactor evidence="2">
        <name>Zn(2+)</name>
        <dbReference type="ChEBI" id="CHEBI:29105"/>
    </cofactor>
</comment>
<evidence type="ECO:0000256" key="2">
    <source>
        <dbReference type="ARBA" id="ARBA00001947"/>
    </source>
</evidence>
<evidence type="ECO:0000256" key="16">
    <source>
        <dbReference type="NCBIfam" id="TIGR01389"/>
    </source>
</evidence>
<dbReference type="NCBIfam" id="TIGR00614">
    <property type="entry name" value="recQ_fam"/>
    <property type="match status" value="1"/>
</dbReference>
<dbReference type="InterPro" id="IPR027417">
    <property type="entry name" value="P-loop_NTPase"/>
</dbReference>
<dbReference type="Pfam" id="PF00270">
    <property type="entry name" value="DEAD"/>
    <property type="match status" value="1"/>
</dbReference>
<dbReference type="InterPro" id="IPR011545">
    <property type="entry name" value="DEAD/DEAH_box_helicase_dom"/>
</dbReference>
<keyword evidence="8 20" id="KW-0347">Helicase</keyword>
<dbReference type="SMART" id="SM00490">
    <property type="entry name" value="HELICc"/>
    <property type="match status" value="1"/>
</dbReference>
<dbReference type="SUPFAM" id="SSF52540">
    <property type="entry name" value="P-loop containing nucleoside triphosphate hydrolases"/>
    <property type="match status" value="1"/>
</dbReference>
<dbReference type="EMBL" id="CP117884">
    <property type="protein sequence ID" value="WDF83758.1"/>
    <property type="molecule type" value="Genomic_DNA"/>
</dbReference>
<dbReference type="PROSITE" id="PS51192">
    <property type="entry name" value="HELICASE_ATP_BIND_1"/>
    <property type="match status" value="1"/>
</dbReference>
<dbReference type="GO" id="GO:0003678">
    <property type="term" value="F:DNA helicase activity"/>
    <property type="evidence" value="ECO:0007669"/>
    <property type="project" value="UniProtKB-EC"/>
</dbReference>
<evidence type="ECO:0000313" key="20">
    <source>
        <dbReference type="EMBL" id="WDF83758.1"/>
    </source>
</evidence>
<dbReference type="InterPro" id="IPR014001">
    <property type="entry name" value="Helicase_ATP-bd"/>
</dbReference>
<keyword evidence="21" id="KW-1185">Reference proteome</keyword>
<evidence type="ECO:0000256" key="10">
    <source>
        <dbReference type="ARBA" id="ARBA00022840"/>
    </source>
</evidence>
<comment type="catalytic activity">
    <reaction evidence="15">
        <text>Couples ATP hydrolysis with the unwinding of duplex DNA by translocating in the 3'-5' direction.</text>
        <dbReference type="EC" id="5.6.2.4"/>
    </reaction>
</comment>
<evidence type="ECO:0000256" key="14">
    <source>
        <dbReference type="ARBA" id="ARBA00023235"/>
    </source>
</evidence>
<dbReference type="RefSeq" id="WP_274262144.1">
    <property type="nucleotide sequence ID" value="NZ_CP117884.1"/>
</dbReference>
<organism evidence="20 21">
    <name type="scientific">Lacticaseibacillus pabuli</name>
    <dbReference type="NCBI Taxonomy" id="3025672"/>
    <lineage>
        <taxon>Bacteria</taxon>
        <taxon>Bacillati</taxon>
        <taxon>Bacillota</taxon>
        <taxon>Bacilli</taxon>
        <taxon>Lactobacillales</taxon>
        <taxon>Lactobacillaceae</taxon>
        <taxon>Lacticaseibacillus</taxon>
    </lineage>
</organism>
<dbReference type="Pfam" id="PF09382">
    <property type="entry name" value="RQC"/>
    <property type="match status" value="1"/>
</dbReference>
<keyword evidence="6" id="KW-0227">DNA damage</keyword>
<keyword evidence="4" id="KW-0479">Metal-binding</keyword>
<keyword evidence="14" id="KW-0413">Isomerase</keyword>
<accession>A0ABY7WUC4</accession>
<dbReference type="PROSITE" id="PS50967">
    <property type="entry name" value="HRDC"/>
    <property type="match status" value="1"/>
</dbReference>
<dbReference type="Gene3D" id="3.40.50.300">
    <property type="entry name" value="P-loop containing nucleotide triphosphate hydrolases"/>
    <property type="match status" value="2"/>
</dbReference>
<sequence length="606" mass="67376">MADSRALAVLKDKFGYDSFRRGQDQVIERVLNGENTLAVMPTGGGKSLCYQIPALLEPGLTLVVSPLIALMKDQVDALNENGIAATFINSSLDYQEINHRLSMAALGEVKLLYVAPERFDAPGFIDELSRLNISILAVDEAHCISHWGHDFRPSYLHLSDVAAQLQSHPTVIALTATATKKVATDICERLDIPDGGFVSTGFARPNLTFNVIKDQDKDTYLLEYLKLNANQAGIIYASTIKEVDHVAALLASKHYPVTKYNGQMSSTERNQNQEDFLFDRKPIMVATNAFGMGIDKSNVRFVIHYQVPSDLESYYQEAGRAGRDGLPSDAILLYKANDIRTQLFFIENSDADEDHKAEQYRKLNKMKQYANTGDCLQQFILNYFGQTGTAPCGRCSNCLDDRDYQDITLDAQKVLSCIIRLRSGWGKGMLTKVLAGARDKKLLECNFDKLSTYGLLSSYRQKDIGSLIDFLTAEDYIQVGNGKFTTLGVSEKGGNVLRGKETVRRKMAAKAKQSLPVDDDMFQSLRALRMSLAEKNGVPPYMIFSDQTLRELCKEQPQTRVDMLSVRGIGQNKLDKYGDIFIDAIKDYLSAAEGDDTADRDEAAAN</sequence>
<dbReference type="SUPFAM" id="SSF47819">
    <property type="entry name" value="HRDC-like"/>
    <property type="match status" value="1"/>
</dbReference>
<evidence type="ECO:0000256" key="7">
    <source>
        <dbReference type="ARBA" id="ARBA00022801"/>
    </source>
</evidence>
<evidence type="ECO:0000256" key="9">
    <source>
        <dbReference type="ARBA" id="ARBA00022833"/>
    </source>
</evidence>
<evidence type="ECO:0000256" key="1">
    <source>
        <dbReference type="ARBA" id="ARBA00001946"/>
    </source>
</evidence>
<name>A0ABY7WUC4_9LACO</name>
<proteinExistence type="inferred from homology"/>
<dbReference type="InterPro" id="IPR036388">
    <property type="entry name" value="WH-like_DNA-bd_sf"/>
</dbReference>
<dbReference type="PROSITE" id="PS51194">
    <property type="entry name" value="HELICASE_CTER"/>
    <property type="match status" value="1"/>
</dbReference>
<comment type="cofactor">
    <cofactor evidence="1">
        <name>Mg(2+)</name>
        <dbReference type="ChEBI" id="CHEBI:18420"/>
    </cofactor>
</comment>
<evidence type="ECO:0000259" key="18">
    <source>
        <dbReference type="PROSITE" id="PS51192"/>
    </source>
</evidence>
<dbReference type="Pfam" id="PF00271">
    <property type="entry name" value="Helicase_C"/>
    <property type="match status" value="1"/>
</dbReference>
<evidence type="ECO:0000256" key="3">
    <source>
        <dbReference type="ARBA" id="ARBA00005446"/>
    </source>
</evidence>
<dbReference type="InterPro" id="IPR001650">
    <property type="entry name" value="Helicase_C-like"/>
</dbReference>
<evidence type="ECO:0000256" key="6">
    <source>
        <dbReference type="ARBA" id="ARBA00022763"/>
    </source>
</evidence>
<evidence type="ECO:0000259" key="17">
    <source>
        <dbReference type="PROSITE" id="PS50967"/>
    </source>
</evidence>
<dbReference type="Proteomes" id="UP001220377">
    <property type="component" value="Chromosome"/>
</dbReference>
<keyword evidence="12" id="KW-0233">DNA recombination</keyword>
<dbReference type="InterPro" id="IPR010997">
    <property type="entry name" value="HRDC-like_sf"/>
</dbReference>
<dbReference type="PANTHER" id="PTHR13710">
    <property type="entry name" value="DNA HELICASE RECQ FAMILY MEMBER"/>
    <property type="match status" value="1"/>
</dbReference>
<evidence type="ECO:0000313" key="21">
    <source>
        <dbReference type="Proteomes" id="UP001220377"/>
    </source>
</evidence>
<dbReference type="SMART" id="SM00956">
    <property type="entry name" value="RQC"/>
    <property type="match status" value="1"/>
</dbReference>
<evidence type="ECO:0000256" key="15">
    <source>
        <dbReference type="ARBA" id="ARBA00034617"/>
    </source>
</evidence>
<dbReference type="Gene3D" id="1.10.150.80">
    <property type="entry name" value="HRDC domain"/>
    <property type="match status" value="1"/>
</dbReference>
<dbReference type="GO" id="GO:0016787">
    <property type="term" value="F:hydrolase activity"/>
    <property type="evidence" value="ECO:0007669"/>
    <property type="project" value="UniProtKB-KW"/>
</dbReference>
<dbReference type="NCBIfam" id="TIGR01389">
    <property type="entry name" value="recQ"/>
    <property type="match status" value="1"/>
</dbReference>